<evidence type="ECO:0000256" key="5">
    <source>
        <dbReference type="ARBA" id="ARBA00022927"/>
    </source>
</evidence>
<evidence type="ECO:0000256" key="7">
    <source>
        <dbReference type="ARBA" id="ARBA00023010"/>
    </source>
</evidence>
<gene>
    <name evidence="9" type="primary">tatA</name>
    <name evidence="11" type="ORF">CK501_00120</name>
</gene>
<dbReference type="NCBIfam" id="TIGR01411">
    <property type="entry name" value="tatAE"/>
    <property type="match status" value="1"/>
</dbReference>
<keyword evidence="5 9" id="KW-0653">Protein transport</keyword>
<keyword evidence="3 9" id="KW-1003">Cell membrane</keyword>
<dbReference type="Gene3D" id="1.20.5.3310">
    <property type="match status" value="1"/>
</dbReference>
<evidence type="ECO:0000256" key="6">
    <source>
        <dbReference type="ARBA" id="ARBA00022989"/>
    </source>
</evidence>
<feature type="transmembrane region" description="Helical" evidence="9">
    <location>
        <begin position="6"/>
        <end position="22"/>
    </location>
</feature>
<evidence type="ECO:0000313" key="12">
    <source>
        <dbReference type="Proteomes" id="UP000218896"/>
    </source>
</evidence>
<dbReference type="PANTHER" id="PTHR42982:SF1">
    <property type="entry name" value="SEC-INDEPENDENT PROTEIN TRANSLOCASE PROTEIN TATA"/>
    <property type="match status" value="1"/>
</dbReference>
<dbReference type="HAMAP" id="MF_00236">
    <property type="entry name" value="TatA_E"/>
    <property type="match status" value="1"/>
</dbReference>
<dbReference type="OrthoDB" id="7066617at2"/>
<evidence type="ECO:0000256" key="2">
    <source>
        <dbReference type="ARBA" id="ARBA00022448"/>
    </source>
</evidence>
<feature type="compositionally biased region" description="Basic and acidic residues" evidence="10">
    <location>
        <begin position="67"/>
        <end position="87"/>
    </location>
</feature>
<dbReference type="Proteomes" id="UP000218896">
    <property type="component" value="Unassembled WGS sequence"/>
</dbReference>
<protein>
    <recommendedName>
        <fullName evidence="9">Sec-independent protein translocase protein TatA</fullName>
    </recommendedName>
</protein>
<evidence type="ECO:0000313" key="11">
    <source>
        <dbReference type="EMBL" id="PAU81598.1"/>
    </source>
</evidence>
<sequence length="87" mass="9615">MGGISIWQLLIVFGIVILVFGTKKLRNMGGDVGSAIRNFKQAVNDGDSGKSKDDEEQEDDTPGGRTLEQKNSEETPEAEKRRDHEHS</sequence>
<evidence type="ECO:0000256" key="4">
    <source>
        <dbReference type="ARBA" id="ARBA00022692"/>
    </source>
</evidence>
<dbReference type="RefSeq" id="WP_095615705.1">
    <property type="nucleotide sequence ID" value="NZ_NSKD01000001.1"/>
</dbReference>
<dbReference type="GO" id="GO:0043953">
    <property type="term" value="P:protein transport by the Tat complex"/>
    <property type="evidence" value="ECO:0007669"/>
    <property type="project" value="UniProtKB-UniRule"/>
</dbReference>
<accession>A0A2A2F9G1</accession>
<evidence type="ECO:0000256" key="1">
    <source>
        <dbReference type="ARBA" id="ARBA00004162"/>
    </source>
</evidence>
<dbReference type="EMBL" id="NSKD01000001">
    <property type="protein sequence ID" value="PAU81598.1"/>
    <property type="molecule type" value="Genomic_DNA"/>
</dbReference>
<comment type="function">
    <text evidence="9">Part of the twin-arginine translocation (Tat) system that transports large folded proteins containing a characteristic twin-arginine motif in their signal peptide across membranes. TatA could form the protein-conducting channel of the Tat system.</text>
</comment>
<evidence type="ECO:0000256" key="8">
    <source>
        <dbReference type="ARBA" id="ARBA00023136"/>
    </source>
</evidence>
<keyword evidence="6 9" id="KW-1133">Transmembrane helix</keyword>
<dbReference type="GO" id="GO:0008320">
    <property type="term" value="F:protein transmembrane transporter activity"/>
    <property type="evidence" value="ECO:0007669"/>
    <property type="project" value="UniProtKB-UniRule"/>
</dbReference>
<evidence type="ECO:0000256" key="10">
    <source>
        <dbReference type="SAM" id="MobiDB-lite"/>
    </source>
</evidence>
<dbReference type="Pfam" id="PF02416">
    <property type="entry name" value="TatA_B_E"/>
    <property type="match status" value="1"/>
</dbReference>
<comment type="caution">
    <text evidence="11">The sequence shown here is derived from an EMBL/GenBank/DDBJ whole genome shotgun (WGS) entry which is preliminary data.</text>
</comment>
<feature type="region of interest" description="Disordered" evidence="10">
    <location>
        <begin position="42"/>
        <end position="87"/>
    </location>
</feature>
<evidence type="ECO:0000256" key="9">
    <source>
        <dbReference type="HAMAP-Rule" id="MF_00236"/>
    </source>
</evidence>
<name>A0A2A2F9G1_9GAMM</name>
<comment type="subunit">
    <text evidence="9">The Tat system comprises two distinct complexes: a TatABC complex, containing multiple copies of TatA, TatB and TatC subunits, and a separate TatA complex, containing only TatA subunits. Substrates initially bind to the TatABC complex, which probably triggers association of the separate TatA complex to form the active translocon.</text>
</comment>
<comment type="subcellular location">
    <subcellularLocation>
        <location evidence="1 9">Cell membrane</location>
        <topology evidence="1 9">Single-pass membrane protein</topology>
    </subcellularLocation>
</comment>
<dbReference type="PANTHER" id="PTHR42982">
    <property type="entry name" value="SEC-INDEPENDENT PROTEIN TRANSLOCASE PROTEIN TATA"/>
    <property type="match status" value="1"/>
</dbReference>
<dbReference type="InterPro" id="IPR003369">
    <property type="entry name" value="TatA/B/E"/>
</dbReference>
<keyword evidence="2 9" id="KW-0813">Transport</keyword>
<dbReference type="InterPro" id="IPR006312">
    <property type="entry name" value="TatA/E"/>
</dbReference>
<dbReference type="AlphaFoldDB" id="A0A2A2F9G1"/>
<keyword evidence="12" id="KW-1185">Reference proteome</keyword>
<comment type="similarity">
    <text evidence="9">Belongs to the TatA/E family.</text>
</comment>
<reference evidence="11 12" key="1">
    <citation type="submission" date="2017-08" db="EMBL/GenBank/DDBJ databases">
        <title>Halovibrio sewagensis sp. nov., isolated from wastewater of high salinity.</title>
        <authorList>
            <person name="Dong X."/>
            <person name="Zhang G."/>
        </authorList>
    </citation>
    <scope>NUCLEOTIDE SEQUENCE [LARGE SCALE GENOMIC DNA]</scope>
    <source>
        <strain evidence="11 12">YL5-2</strain>
    </source>
</reference>
<proteinExistence type="inferred from homology"/>
<keyword evidence="4 9" id="KW-0812">Transmembrane</keyword>
<organism evidence="11 12">
    <name type="scientific">Halovibrio salipaludis</name>
    <dbReference type="NCBI Taxonomy" id="2032626"/>
    <lineage>
        <taxon>Bacteria</taxon>
        <taxon>Pseudomonadati</taxon>
        <taxon>Pseudomonadota</taxon>
        <taxon>Gammaproteobacteria</taxon>
        <taxon>Oceanospirillales</taxon>
        <taxon>Halomonadaceae</taxon>
        <taxon>Halovibrio</taxon>
    </lineage>
</organism>
<keyword evidence="7 9" id="KW-0811">Translocation</keyword>
<keyword evidence="8 9" id="KW-0472">Membrane</keyword>
<evidence type="ECO:0000256" key="3">
    <source>
        <dbReference type="ARBA" id="ARBA00022475"/>
    </source>
</evidence>
<dbReference type="GO" id="GO:0033281">
    <property type="term" value="C:TAT protein transport complex"/>
    <property type="evidence" value="ECO:0007669"/>
    <property type="project" value="UniProtKB-UniRule"/>
</dbReference>